<dbReference type="Pfam" id="PF12260">
    <property type="entry name" value="PIP49_C"/>
    <property type="match status" value="1"/>
</dbReference>
<evidence type="ECO:0000256" key="5">
    <source>
        <dbReference type="ARBA" id="ARBA00022968"/>
    </source>
</evidence>
<keyword evidence="7 9" id="KW-0472">Membrane</keyword>
<dbReference type="InterPro" id="IPR018247">
    <property type="entry name" value="EF_Hand_1_Ca_BS"/>
</dbReference>
<keyword evidence="12" id="KW-1185">Reference proteome</keyword>
<organism evidence="11 12">
    <name type="scientific">Branchiostoma lanceolatum</name>
    <name type="common">Common lancelet</name>
    <name type="synonym">Amphioxus lanceolatum</name>
    <dbReference type="NCBI Taxonomy" id="7740"/>
    <lineage>
        <taxon>Eukaryota</taxon>
        <taxon>Metazoa</taxon>
        <taxon>Chordata</taxon>
        <taxon>Cephalochordata</taxon>
        <taxon>Leptocardii</taxon>
        <taxon>Amphioxiformes</taxon>
        <taxon>Branchiostomatidae</taxon>
        <taxon>Branchiostoma</taxon>
    </lineage>
</organism>
<evidence type="ECO:0000256" key="6">
    <source>
        <dbReference type="ARBA" id="ARBA00022989"/>
    </source>
</evidence>
<accession>A0A8J9YRB6</accession>
<evidence type="ECO:0000256" key="9">
    <source>
        <dbReference type="SAM" id="Phobius"/>
    </source>
</evidence>
<dbReference type="PROSITE" id="PS00018">
    <property type="entry name" value="EF_HAND_1"/>
    <property type="match status" value="1"/>
</dbReference>
<evidence type="ECO:0000256" key="8">
    <source>
        <dbReference type="ARBA" id="ARBA00023157"/>
    </source>
</evidence>
<dbReference type="Proteomes" id="UP000838412">
    <property type="component" value="Chromosome 11"/>
</dbReference>
<feature type="transmembrane region" description="Helical" evidence="9">
    <location>
        <begin position="12"/>
        <end position="34"/>
    </location>
</feature>
<dbReference type="PANTHER" id="PTHR21093:SF13">
    <property type="entry name" value="EF-HAND DOMAIN-CONTAINING PROTEIN"/>
    <property type="match status" value="1"/>
</dbReference>
<comment type="similarity">
    <text evidence="2">Belongs to the DIPK family.</text>
</comment>
<dbReference type="InterPro" id="IPR029244">
    <property type="entry name" value="FAM69_N"/>
</dbReference>
<dbReference type="InterPro" id="IPR022049">
    <property type="entry name" value="FAM69_kinase_dom"/>
</dbReference>
<keyword evidence="3 9" id="KW-0812">Transmembrane</keyword>
<evidence type="ECO:0000256" key="2">
    <source>
        <dbReference type="ARBA" id="ARBA00006338"/>
    </source>
</evidence>
<gene>
    <name evidence="11" type="primary">FAM69A</name>
    <name evidence="11" type="ORF">BLAG_LOCUS4057</name>
</gene>
<keyword evidence="6 9" id="KW-1133">Transmembrane helix</keyword>
<keyword evidence="5" id="KW-0735">Signal-anchor</keyword>
<evidence type="ECO:0000313" key="11">
    <source>
        <dbReference type="EMBL" id="CAH1239916.1"/>
    </source>
</evidence>
<dbReference type="OrthoDB" id="8860232at2759"/>
<evidence type="ECO:0000256" key="7">
    <source>
        <dbReference type="ARBA" id="ARBA00023136"/>
    </source>
</evidence>
<evidence type="ECO:0000256" key="3">
    <source>
        <dbReference type="ARBA" id="ARBA00022692"/>
    </source>
</evidence>
<evidence type="ECO:0000259" key="10">
    <source>
        <dbReference type="SMART" id="SM01299"/>
    </source>
</evidence>
<evidence type="ECO:0000256" key="1">
    <source>
        <dbReference type="ARBA" id="ARBA00004648"/>
    </source>
</evidence>
<comment type="subcellular location">
    <subcellularLocation>
        <location evidence="1">Endoplasmic reticulum membrane</location>
        <topology evidence="1">Single-pass type II membrane protein</topology>
    </subcellularLocation>
</comment>
<feature type="domain" description="FAM69 N-terminal" evidence="10">
    <location>
        <begin position="7"/>
        <end position="163"/>
    </location>
</feature>
<protein>
    <submittedName>
        <fullName evidence="11">FAM69A protein</fullName>
    </submittedName>
</protein>
<sequence>MELPAVWKLFSRLTALLFPVIAVLVLSNMLLNILDDEGKCTTQHLTYMCGLYADRKVQGPLCDAICSEQLTVHRCLSLRPEKQVLHVSWGHRGPRDTSHDQAEVILKFSSQSWYEMVAQPQHLEDTNLNYSHLIEKQAHDICMKEFESNESCHNFGQRTVLYADGDSDGEVSQSEFSNMLSLLMQREFFMLLALNDSESTLDILGYCGGFYAVQKIKYPSSQVFGSEDHIFDVLPTFVLDDISEILAPALGQYGEHAAKYLDRNFRQVRVPGWQERVDFINQTFGILYDFSSQYGTVVRCCDSHLGNYGISDAGRVKYIDMDAVMSANAALLDLSYRQCQTDEDCGIEHYEDCSSTCDEERGRCRDVMKQDDLHNFCTSTMSPVLLDRTVVSDLGVDKKLFKQVTQLVRECERLPLFTTVEEFREKGILYVWNKFNRILRVYKTVQ</sequence>
<keyword evidence="4" id="KW-0256">Endoplasmic reticulum</keyword>
<dbReference type="PANTHER" id="PTHR21093">
    <property type="entry name" value="DIVERGENT PROTEIN KINASE DOMAIN 1C-RELATED"/>
    <property type="match status" value="1"/>
</dbReference>
<dbReference type="AlphaFoldDB" id="A0A8J9YRB6"/>
<proteinExistence type="inferred from homology"/>
<dbReference type="SMART" id="SM01299">
    <property type="entry name" value="PIP49_N"/>
    <property type="match status" value="1"/>
</dbReference>
<name>A0A8J9YRB6_BRALA</name>
<dbReference type="GO" id="GO:0005789">
    <property type="term" value="C:endoplasmic reticulum membrane"/>
    <property type="evidence" value="ECO:0007669"/>
    <property type="project" value="UniProtKB-SubCell"/>
</dbReference>
<dbReference type="Pfam" id="PF14875">
    <property type="entry name" value="PIP49_N"/>
    <property type="match status" value="1"/>
</dbReference>
<dbReference type="EMBL" id="OV696696">
    <property type="protein sequence ID" value="CAH1239916.1"/>
    <property type="molecule type" value="Genomic_DNA"/>
</dbReference>
<evidence type="ECO:0000256" key="4">
    <source>
        <dbReference type="ARBA" id="ARBA00022824"/>
    </source>
</evidence>
<reference evidence="11" key="1">
    <citation type="submission" date="2022-01" db="EMBL/GenBank/DDBJ databases">
        <authorList>
            <person name="Braso-Vives M."/>
        </authorList>
    </citation>
    <scope>NUCLEOTIDE SEQUENCE</scope>
</reference>
<evidence type="ECO:0000313" key="12">
    <source>
        <dbReference type="Proteomes" id="UP000838412"/>
    </source>
</evidence>
<keyword evidence="8" id="KW-1015">Disulfide bond</keyword>